<evidence type="ECO:0000313" key="3">
    <source>
        <dbReference type="Proteomes" id="UP001152604"/>
    </source>
</evidence>
<feature type="compositionally biased region" description="Polar residues" evidence="1">
    <location>
        <begin position="107"/>
        <end position="116"/>
    </location>
</feature>
<organism evidence="2 3">
    <name type="scientific">Mesorhizobium ventifaucium</name>
    <dbReference type="NCBI Taxonomy" id="666020"/>
    <lineage>
        <taxon>Bacteria</taxon>
        <taxon>Pseudomonadati</taxon>
        <taxon>Pseudomonadota</taxon>
        <taxon>Alphaproteobacteria</taxon>
        <taxon>Hyphomicrobiales</taxon>
        <taxon>Phyllobacteriaceae</taxon>
        <taxon>Mesorhizobium</taxon>
    </lineage>
</organism>
<name>A0ABN8J975_9HYPH</name>
<dbReference type="EMBL" id="CAKXZS010000001">
    <property type="protein sequence ID" value="CAH2394395.1"/>
    <property type="molecule type" value="Genomic_DNA"/>
</dbReference>
<evidence type="ECO:0000313" key="2">
    <source>
        <dbReference type="EMBL" id="CAH2394395.1"/>
    </source>
</evidence>
<reference evidence="2" key="1">
    <citation type="submission" date="2022-03" db="EMBL/GenBank/DDBJ databases">
        <authorList>
            <person name="Brunel B."/>
        </authorList>
    </citation>
    <scope>NUCLEOTIDE SEQUENCE</scope>
    <source>
        <strain evidence="2">STM4922sample</strain>
    </source>
</reference>
<keyword evidence="3" id="KW-1185">Reference proteome</keyword>
<proteinExistence type="predicted"/>
<evidence type="ECO:0000256" key="1">
    <source>
        <dbReference type="SAM" id="MobiDB-lite"/>
    </source>
</evidence>
<sequence length="209" mass="23411">MKLLSALLQAGRKGTGRRPCAQALSPGGNHASDCWHINARLNRFWPCWRQTQARLDPVKLLREMRSAQQRLVDIADGSCTPALVVSDPALDQFLSVCGRPGRRGKSAQPQEPSRSKSGVVGDRIRCEGHGPAARVFDEEPWRTSRELLVRLQEEQPGQYPDQLLRTLQRRFEDLAEGKRHTRWCLGQCTSVSNENRSGAFQGEAIRISS</sequence>
<accession>A0ABN8J975</accession>
<dbReference type="Proteomes" id="UP001152604">
    <property type="component" value="Unassembled WGS sequence"/>
</dbReference>
<protein>
    <submittedName>
        <fullName evidence="2">Uncharacterized protein</fullName>
    </submittedName>
</protein>
<gene>
    <name evidence="2" type="ORF">MES4922_10308</name>
</gene>
<comment type="caution">
    <text evidence="2">The sequence shown here is derived from an EMBL/GenBank/DDBJ whole genome shotgun (WGS) entry which is preliminary data.</text>
</comment>
<feature type="region of interest" description="Disordered" evidence="1">
    <location>
        <begin position="100"/>
        <end position="121"/>
    </location>
</feature>